<reference evidence="1" key="1">
    <citation type="submission" date="2023-08" db="EMBL/GenBank/DDBJ databases">
        <title>Complete genome sequence of Sinorhizobium chiapanecum ITTG S70 isolated from Acaciella angustissima nodules in Chiapas-Mexico.</title>
        <authorList>
            <person name="Rincon-Rosales R."/>
            <person name="Rogel M.A."/>
            <person name="Rincon-Medina C.I."/>
            <person name="Guerrero G."/>
            <person name="Manzano-Gomez L.A."/>
            <person name="Lopez-Lopez A."/>
            <person name="Rincon Molina F.A."/>
            <person name="Martinez-Romero E."/>
        </authorList>
    </citation>
    <scope>NUCLEOTIDE SEQUENCE</scope>
    <source>
        <strain evidence="1">ITTG S70</strain>
        <plasmid evidence="1">pSchITTGS70b</plasmid>
    </source>
</reference>
<dbReference type="InterPro" id="IPR020080">
    <property type="entry name" value="OM_adhesin/peptidase_omptin"/>
</dbReference>
<name>A0ABZ2BF63_9HYPH</name>
<dbReference type="RefSeq" id="WP_331375237.1">
    <property type="nucleotide sequence ID" value="NZ_CP133150.1"/>
</dbReference>
<dbReference type="InterPro" id="IPR000036">
    <property type="entry name" value="Peptidase_A26_omptin"/>
</dbReference>
<dbReference type="Gene3D" id="2.40.128.90">
    <property type="entry name" value="OMPT-like"/>
    <property type="match status" value="1"/>
</dbReference>
<dbReference type="GO" id="GO:0006508">
    <property type="term" value="P:proteolysis"/>
    <property type="evidence" value="ECO:0007669"/>
    <property type="project" value="UniProtKB-KW"/>
</dbReference>
<dbReference type="EC" id="3.4.23.49" evidence="1"/>
<dbReference type="SUPFAM" id="SSF69917">
    <property type="entry name" value="OMPT-like"/>
    <property type="match status" value="1"/>
</dbReference>
<dbReference type="EMBL" id="CP133150">
    <property type="protein sequence ID" value="WVT06172.1"/>
    <property type="molecule type" value="Genomic_DNA"/>
</dbReference>
<keyword evidence="1" id="KW-0614">Plasmid</keyword>
<organism evidence="1 2">
    <name type="scientific">Sinorhizobium chiapasense</name>
    <dbReference type="NCBI Taxonomy" id="501572"/>
    <lineage>
        <taxon>Bacteria</taxon>
        <taxon>Pseudomonadati</taxon>
        <taxon>Pseudomonadota</taxon>
        <taxon>Alphaproteobacteria</taxon>
        <taxon>Hyphomicrobiales</taxon>
        <taxon>Rhizobiaceae</taxon>
        <taxon>Sinorhizobium/Ensifer group</taxon>
        <taxon>Sinorhizobium</taxon>
    </lineage>
</organism>
<dbReference type="InterPro" id="IPR053724">
    <property type="entry name" value="OMP_A26_sf"/>
</dbReference>
<dbReference type="GO" id="GO:0004190">
    <property type="term" value="F:aspartic-type endopeptidase activity"/>
    <property type="evidence" value="ECO:0007669"/>
    <property type="project" value="UniProtKB-EC"/>
</dbReference>
<protein>
    <submittedName>
        <fullName evidence="1">Omptin family outer membrane protease</fullName>
        <ecNumber evidence="1">3.4.23.49</ecNumber>
    </submittedName>
</protein>
<evidence type="ECO:0000313" key="1">
    <source>
        <dbReference type="EMBL" id="WVT06172.1"/>
    </source>
</evidence>
<gene>
    <name evidence="1" type="ORF">RB548_22260</name>
</gene>
<keyword evidence="1" id="KW-0645">Protease</keyword>
<dbReference type="Pfam" id="PF01278">
    <property type="entry name" value="Omptin"/>
    <property type="match status" value="1"/>
</dbReference>
<sequence length="96" mass="10469">MGIRDIDDHFGGPGYHVRYHDDMDPAPAIGATVAVNYALTPGTSLYLSGSLDRVFHNRGKTEREDILHGTRFPRKKDAAAADFEATSISFGLKGSF</sequence>
<keyword evidence="2" id="KW-1185">Reference proteome</keyword>
<evidence type="ECO:0000313" key="2">
    <source>
        <dbReference type="Proteomes" id="UP001432360"/>
    </source>
</evidence>
<accession>A0ABZ2BF63</accession>
<geneLocation type="plasmid" evidence="1 2">
    <name>pSchITTGS70b</name>
</geneLocation>
<dbReference type="Proteomes" id="UP001432360">
    <property type="component" value="Plasmid pSchITTGS70b"/>
</dbReference>
<proteinExistence type="predicted"/>
<keyword evidence="1" id="KW-0378">Hydrolase</keyword>